<dbReference type="Pfam" id="PF20431">
    <property type="entry name" value="E_motif"/>
    <property type="match status" value="1"/>
</dbReference>
<dbReference type="AlphaFoldDB" id="A0A5K1B7F0"/>
<dbReference type="Pfam" id="PF13041">
    <property type="entry name" value="PPR_2"/>
    <property type="match status" value="3"/>
</dbReference>
<evidence type="ECO:0000256" key="3">
    <source>
        <dbReference type="PROSITE-ProRule" id="PRU00708"/>
    </source>
</evidence>
<dbReference type="NCBIfam" id="TIGR00756">
    <property type="entry name" value="PPR"/>
    <property type="match status" value="4"/>
</dbReference>
<keyword evidence="2" id="KW-0677">Repeat</keyword>
<dbReference type="InterPro" id="IPR046960">
    <property type="entry name" value="PPR_At4g14850-like_plant"/>
</dbReference>
<accession>A0A5K1B7F0</accession>
<feature type="repeat" description="PPR" evidence="3">
    <location>
        <begin position="75"/>
        <end position="109"/>
    </location>
</feature>
<dbReference type="InterPro" id="IPR011990">
    <property type="entry name" value="TPR-like_helical_dom_sf"/>
</dbReference>
<dbReference type="OrthoDB" id="185373at2759"/>
<protein>
    <recommendedName>
        <fullName evidence="5">Pentacotripeptide-repeat region of PRORP domain-containing protein</fullName>
    </recommendedName>
</protein>
<evidence type="ECO:0000256" key="2">
    <source>
        <dbReference type="ARBA" id="ARBA00022737"/>
    </source>
</evidence>
<dbReference type="Gramene" id="NC3G0208220.1">
    <property type="protein sequence ID" value="NC3G0208220.1:cds"/>
    <property type="gene ID" value="NC3G0208220"/>
</dbReference>
<dbReference type="Gene3D" id="1.25.40.10">
    <property type="entry name" value="Tetratricopeptide repeat domain"/>
    <property type="match status" value="4"/>
</dbReference>
<dbReference type="FunFam" id="1.25.40.10:FF:000345">
    <property type="entry name" value="Pentatricopeptide repeat-containing protein"/>
    <property type="match status" value="1"/>
</dbReference>
<proteinExistence type="inferred from homology"/>
<dbReference type="PROSITE" id="PS51375">
    <property type="entry name" value="PPR"/>
    <property type="match status" value="4"/>
</dbReference>
<dbReference type="FunFam" id="1.25.40.10:FF:000333">
    <property type="entry name" value="Pentatricopeptide repeat-containing protein"/>
    <property type="match status" value="1"/>
</dbReference>
<evidence type="ECO:0000313" key="4">
    <source>
        <dbReference type="EMBL" id="VVW10219.1"/>
    </source>
</evidence>
<dbReference type="GO" id="GO:0003723">
    <property type="term" value="F:RNA binding"/>
    <property type="evidence" value="ECO:0007669"/>
    <property type="project" value="InterPro"/>
</dbReference>
<gene>
    <name evidence="4" type="ORF">NYM_LOCUS15224</name>
</gene>
<reference evidence="4" key="1">
    <citation type="submission" date="2019-09" db="EMBL/GenBank/DDBJ databases">
        <authorList>
            <person name="Zhang L."/>
        </authorList>
    </citation>
    <scope>NUCLEOTIDE SEQUENCE</scope>
</reference>
<dbReference type="PANTHER" id="PTHR47926:SF537">
    <property type="entry name" value="PENTACOTRIPEPTIDE-REPEAT REGION OF PRORP DOMAIN-CONTAINING PROTEIN"/>
    <property type="match status" value="1"/>
</dbReference>
<dbReference type="Pfam" id="PF01535">
    <property type="entry name" value="PPR"/>
    <property type="match status" value="2"/>
</dbReference>
<feature type="repeat" description="PPR" evidence="3">
    <location>
        <begin position="309"/>
        <end position="343"/>
    </location>
</feature>
<evidence type="ECO:0000256" key="1">
    <source>
        <dbReference type="ARBA" id="ARBA00006643"/>
    </source>
</evidence>
<organism evidence="4">
    <name type="scientific">Nymphaea colorata</name>
    <name type="common">pocket water lily</name>
    <dbReference type="NCBI Taxonomy" id="210225"/>
    <lineage>
        <taxon>Eukaryota</taxon>
        <taxon>Viridiplantae</taxon>
        <taxon>Streptophyta</taxon>
        <taxon>Embryophyta</taxon>
        <taxon>Tracheophyta</taxon>
        <taxon>Spermatophyta</taxon>
        <taxon>Magnoliopsida</taxon>
        <taxon>Nymphaeales</taxon>
        <taxon>Nymphaeaceae</taxon>
        <taxon>Nymphaea</taxon>
    </lineage>
</organism>
<dbReference type="InterPro" id="IPR002885">
    <property type="entry name" value="PPR_rpt"/>
</dbReference>
<feature type="repeat" description="PPR" evidence="3">
    <location>
        <begin position="208"/>
        <end position="242"/>
    </location>
</feature>
<dbReference type="SUPFAM" id="SSF48452">
    <property type="entry name" value="TPR-like"/>
    <property type="match status" value="2"/>
</dbReference>
<comment type="similarity">
    <text evidence="1">Belongs to the PPR family. PCMP-H subfamily.</text>
</comment>
<evidence type="ECO:0008006" key="5">
    <source>
        <dbReference type="Google" id="ProtNLM"/>
    </source>
</evidence>
<sequence length="489" mass="54864">MVLALHGVEQTLVSLLQSWCTNLYVLKPIHARVFRHQLHHPTTLIASKLLTFCAISPRGDIHYARLIFRLLEDPNIFFYNIMIRGYAVSKHPAEAMSIFKLMKQKSVSPDGFTFPFLLKACSRMSSTVSEGESIHVQVIKCGFQSYLYVQNGLLHSYAGKGVISSVHKLFDEMRDPDVVSWSALVLGYVKVNDIESARQIFDKMPHRDVVSWTAMINGYARLRFAKEALELFYQMQSTGIKPDEVTMISVISSCSCKGDLELGLGLHKYIEDNGFGWMISLCNALIDMYAKCGCIERAQLVFERMPHRSLITWNSMISALAVHGRSRDALALFEKMKGVGVRPDGVTFLAVLCACTHNGSVDKGQQYFESMKKDYCIDAGIEHYGCMVDLLGRAGLLDEAYRLVVGMPIPCNDKVWGALLGACKIHGNAQMAEDVLRRLILLKPDEGGYYVLLANLYIEMERRADAMKVRQEMKARGAKKNAGFSSWIG</sequence>
<dbReference type="PANTHER" id="PTHR47926">
    <property type="entry name" value="PENTATRICOPEPTIDE REPEAT-CONTAINING PROTEIN"/>
    <property type="match status" value="1"/>
</dbReference>
<feature type="repeat" description="PPR" evidence="3">
    <location>
        <begin position="177"/>
        <end position="207"/>
    </location>
</feature>
<dbReference type="GO" id="GO:0009451">
    <property type="term" value="P:RNA modification"/>
    <property type="evidence" value="ECO:0007669"/>
    <property type="project" value="InterPro"/>
</dbReference>
<dbReference type="OMA" id="NTFFYNT"/>
<dbReference type="EMBL" id="LR721781">
    <property type="protein sequence ID" value="VVW10219.1"/>
    <property type="molecule type" value="Genomic_DNA"/>
</dbReference>
<dbReference type="InterPro" id="IPR046848">
    <property type="entry name" value="E_motif"/>
</dbReference>
<name>A0A5K1B7F0_9MAGN</name>
<dbReference type="FunFam" id="1.25.40.10:FF:000470">
    <property type="entry name" value="Pentatricopeptide repeat-containing protein At5g66520"/>
    <property type="match status" value="1"/>
</dbReference>